<dbReference type="Gene3D" id="1.10.10.10">
    <property type="entry name" value="Winged helix-like DNA-binding domain superfamily/Winged helix DNA-binding domain"/>
    <property type="match status" value="1"/>
</dbReference>
<dbReference type="Gene3D" id="1.10.1740.10">
    <property type="match status" value="1"/>
</dbReference>
<dbReference type="SUPFAM" id="SSF88946">
    <property type="entry name" value="Sigma2 domain of RNA polymerase sigma factors"/>
    <property type="match status" value="1"/>
</dbReference>
<dbReference type="GO" id="GO:0006352">
    <property type="term" value="P:DNA-templated transcription initiation"/>
    <property type="evidence" value="ECO:0007669"/>
    <property type="project" value="InterPro"/>
</dbReference>
<evidence type="ECO:0000259" key="6">
    <source>
        <dbReference type="Pfam" id="PF08281"/>
    </source>
</evidence>
<dbReference type="InterPro" id="IPR013325">
    <property type="entry name" value="RNA_pol_sigma_r2"/>
</dbReference>
<keyword evidence="2" id="KW-0805">Transcription regulation</keyword>
<dbReference type="InterPro" id="IPR007627">
    <property type="entry name" value="RNA_pol_sigma70_r2"/>
</dbReference>
<comment type="similarity">
    <text evidence="1">Belongs to the sigma-70 factor family. ECF subfamily.</text>
</comment>
<dbReference type="Pfam" id="PF08281">
    <property type="entry name" value="Sigma70_r4_2"/>
    <property type="match status" value="1"/>
</dbReference>
<evidence type="ECO:0000256" key="3">
    <source>
        <dbReference type="ARBA" id="ARBA00023082"/>
    </source>
</evidence>
<comment type="caution">
    <text evidence="7">The sequence shown here is derived from an EMBL/GenBank/DDBJ whole genome shotgun (WGS) entry which is preliminary data.</text>
</comment>
<dbReference type="EMBL" id="LGIA01000043">
    <property type="protein sequence ID" value="KOH46148.1"/>
    <property type="molecule type" value="Genomic_DNA"/>
</dbReference>
<gene>
    <name evidence="7" type="ORF">NC99_10110</name>
</gene>
<feature type="domain" description="RNA polymerase sigma-70 region 2" evidence="5">
    <location>
        <begin position="13"/>
        <end position="70"/>
    </location>
</feature>
<proteinExistence type="inferred from homology"/>
<dbReference type="InterPro" id="IPR036388">
    <property type="entry name" value="WH-like_DNA-bd_sf"/>
</dbReference>
<evidence type="ECO:0000256" key="2">
    <source>
        <dbReference type="ARBA" id="ARBA00023015"/>
    </source>
</evidence>
<dbReference type="Pfam" id="PF04542">
    <property type="entry name" value="Sigma70_r2"/>
    <property type="match status" value="1"/>
</dbReference>
<dbReference type="InterPro" id="IPR014284">
    <property type="entry name" value="RNA_pol_sigma-70_dom"/>
</dbReference>
<dbReference type="SUPFAM" id="SSF88659">
    <property type="entry name" value="Sigma3 and sigma4 domains of RNA polymerase sigma factors"/>
    <property type="match status" value="1"/>
</dbReference>
<dbReference type="Proteomes" id="UP000036958">
    <property type="component" value="Unassembled WGS sequence"/>
</dbReference>
<accession>A0A0L8VCU0</accession>
<keyword evidence="8" id="KW-1185">Reference proteome</keyword>
<dbReference type="NCBIfam" id="TIGR02937">
    <property type="entry name" value="sigma70-ECF"/>
    <property type="match status" value="1"/>
</dbReference>
<protein>
    <submittedName>
        <fullName evidence="7">Uncharacterized protein</fullName>
    </submittedName>
</protein>
<dbReference type="AlphaFoldDB" id="A0A0L8VCU0"/>
<dbReference type="PANTHER" id="PTHR43133:SF46">
    <property type="entry name" value="RNA POLYMERASE SIGMA-70 FACTOR ECF SUBFAMILY"/>
    <property type="match status" value="1"/>
</dbReference>
<feature type="domain" description="RNA polymerase sigma factor 70 region 4 type 2" evidence="6">
    <location>
        <begin position="115"/>
        <end position="165"/>
    </location>
</feature>
<dbReference type="GO" id="GO:0003677">
    <property type="term" value="F:DNA binding"/>
    <property type="evidence" value="ECO:0007669"/>
    <property type="project" value="InterPro"/>
</dbReference>
<dbReference type="InterPro" id="IPR013249">
    <property type="entry name" value="RNA_pol_sigma70_r4_t2"/>
</dbReference>
<organism evidence="7 8">
    <name type="scientific">Sunxiuqinia dokdonensis</name>
    <dbReference type="NCBI Taxonomy" id="1409788"/>
    <lineage>
        <taxon>Bacteria</taxon>
        <taxon>Pseudomonadati</taxon>
        <taxon>Bacteroidota</taxon>
        <taxon>Bacteroidia</taxon>
        <taxon>Marinilabiliales</taxon>
        <taxon>Prolixibacteraceae</taxon>
        <taxon>Sunxiuqinia</taxon>
    </lineage>
</organism>
<evidence type="ECO:0000313" key="8">
    <source>
        <dbReference type="Proteomes" id="UP000036958"/>
    </source>
</evidence>
<dbReference type="InterPro" id="IPR039425">
    <property type="entry name" value="RNA_pol_sigma-70-like"/>
</dbReference>
<evidence type="ECO:0000256" key="4">
    <source>
        <dbReference type="ARBA" id="ARBA00023163"/>
    </source>
</evidence>
<dbReference type="RefSeq" id="WP_053180317.1">
    <property type="nucleotide sequence ID" value="NZ_LGIA01000043.1"/>
</dbReference>
<dbReference type="InterPro" id="IPR013324">
    <property type="entry name" value="RNA_pol_sigma_r3/r4-like"/>
</dbReference>
<keyword evidence="3" id="KW-0731">Sigma factor</keyword>
<evidence type="ECO:0000313" key="7">
    <source>
        <dbReference type="EMBL" id="KOH46148.1"/>
    </source>
</evidence>
<name>A0A0L8VCU0_9BACT</name>
<reference evidence="8" key="1">
    <citation type="submission" date="2015-07" db="EMBL/GenBank/DDBJ databases">
        <title>Genome sequencing of Sunxiuqinia dokdonensis strain SK.</title>
        <authorList>
            <person name="Ahn S."/>
            <person name="Kim B.-C."/>
        </authorList>
    </citation>
    <scope>NUCLEOTIDE SEQUENCE [LARGE SCALE GENOMIC DNA]</scope>
    <source>
        <strain evidence="8">SK</strain>
    </source>
</reference>
<evidence type="ECO:0000259" key="5">
    <source>
        <dbReference type="Pfam" id="PF04542"/>
    </source>
</evidence>
<dbReference type="GO" id="GO:0016987">
    <property type="term" value="F:sigma factor activity"/>
    <property type="evidence" value="ECO:0007669"/>
    <property type="project" value="UniProtKB-KW"/>
</dbReference>
<sequence length="196" mass="23381">MKVGDKTALSEIFTSYHTDLYRYGIKIFNHPDLVRDSIQDVFVRIWERRDNLGDVQNAKAYLITSLRRKLFENKAQYESKIYEGTSVEDEKETFSFSSAEFMEVEEISAKLRTSMTEAINSLPERQRELIYLRFYFNLPYAEIARIMEVKEQTIKNLMQRAMANLRSKIDRQLWDGIDNMGDLMMTLFFLFRKKEY</sequence>
<dbReference type="STRING" id="1409788.NC99_10110"/>
<evidence type="ECO:0000256" key="1">
    <source>
        <dbReference type="ARBA" id="ARBA00010641"/>
    </source>
</evidence>
<dbReference type="CDD" id="cd06171">
    <property type="entry name" value="Sigma70_r4"/>
    <property type="match status" value="1"/>
</dbReference>
<keyword evidence="4" id="KW-0804">Transcription</keyword>
<dbReference type="PANTHER" id="PTHR43133">
    <property type="entry name" value="RNA POLYMERASE ECF-TYPE SIGMA FACTO"/>
    <property type="match status" value="1"/>
</dbReference>